<evidence type="ECO:0000313" key="1">
    <source>
        <dbReference type="EMBL" id="KAF0704112.1"/>
    </source>
</evidence>
<proteinExistence type="predicted"/>
<comment type="caution">
    <text evidence="1">The sequence shown here is derived from an EMBL/GenBank/DDBJ whole genome shotgun (WGS) entry which is preliminary data.</text>
</comment>
<gene>
    <name evidence="1" type="ORF">AaE_015107</name>
</gene>
<accession>A0A6A4Z9T1</accession>
<name>A0A6A4Z9T1_APHAT</name>
<organism evidence="1 2">
    <name type="scientific">Aphanomyces astaci</name>
    <name type="common">Crayfish plague agent</name>
    <dbReference type="NCBI Taxonomy" id="112090"/>
    <lineage>
        <taxon>Eukaryota</taxon>
        <taxon>Sar</taxon>
        <taxon>Stramenopiles</taxon>
        <taxon>Oomycota</taxon>
        <taxon>Saprolegniomycetes</taxon>
        <taxon>Saprolegniales</taxon>
        <taxon>Verrucalvaceae</taxon>
        <taxon>Aphanomyces</taxon>
    </lineage>
</organism>
<dbReference type="VEuPathDB" id="FungiDB:H257_15449"/>
<evidence type="ECO:0000313" key="2">
    <source>
        <dbReference type="Proteomes" id="UP000469452"/>
    </source>
</evidence>
<sequence length="159" mass="17347">MHGATNDHSSGTINVESIGNSLVTAISSAFTLDALALADNNNVKDVRMKLDPIQRICEKAMATSANNTCNPGFVNTELQLLTPTKMFMDKADEMGTCENATEPTPQPATNYGDTNRLTLKNIVRTVIVTDGKNYWPFVPFVHSPMNMINIPTSLSICMH</sequence>
<protein>
    <submittedName>
        <fullName evidence="1">Uncharacterized protein</fullName>
    </submittedName>
</protein>
<dbReference type="AlphaFoldDB" id="A0A6A4Z9T1"/>
<dbReference type="Proteomes" id="UP000469452">
    <property type="component" value="Unassembled WGS sequence"/>
</dbReference>
<dbReference type="EMBL" id="VJMI01020513">
    <property type="protein sequence ID" value="KAF0704112.1"/>
    <property type="molecule type" value="Genomic_DNA"/>
</dbReference>
<reference evidence="1 2" key="1">
    <citation type="submission" date="2019-06" db="EMBL/GenBank/DDBJ databases">
        <title>Genomics analysis of Aphanomyces spp. identifies a new class of oomycete effector associated with host adaptation.</title>
        <authorList>
            <person name="Gaulin E."/>
        </authorList>
    </citation>
    <scope>NUCLEOTIDE SEQUENCE [LARGE SCALE GENOMIC DNA]</scope>
    <source>
        <strain evidence="1 2">E</strain>
    </source>
</reference>